<gene>
    <name evidence="4" type="ORF">SAMN03159343_3481</name>
</gene>
<feature type="region of interest" description="Disordered" evidence="1">
    <location>
        <begin position="1"/>
        <end position="35"/>
    </location>
</feature>
<dbReference type="Pfam" id="PF00723">
    <property type="entry name" value="Glyco_hydro_15"/>
    <property type="match status" value="1"/>
</dbReference>
<evidence type="ECO:0000313" key="5">
    <source>
        <dbReference type="Proteomes" id="UP000198981"/>
    </source>
</evidence>
<dbReference type="EMBL" id="FMUH01000006">
    <property type="protein sequence ID" value="SCX56694.1"/>
    <property type="molecule type" value="Genomic_DNA"/>
</dbReference>
<dbReference type="InterPro" id="IPR045582">
    <property type="entry name" value="Trehalase-like_N"/>
</dbReference>
<evidence type="ECO:0000259" key="3">
    <source>
        <dbReference type="Pfam" id="PF19291"/>
    </source>
</evidence>
<evidence type="ECO:0000313" key="4">
    <source>
        <dbReference type="EMBL" id="SCX56694.1"/>
    </source>
</evidence>
<keyword evidence="5" id="KW-1185">Reference proteome</keyword>
<dbReference type="PANTHER" id="PTHR31616:SF0">
    <property type="entry name" value="GLUCAN 1,4-ALPHA-GLUCOSIDASE"/>
    <property type="match status" value="1"/>
</dbReference>
<accession>A0A1G4YTD7</accession>
<dbReference type="GO" id="GO:0004553">
    <property type="term" value="F:hydrolase activity, hydrolyzing O-glycosyl compounds"/>
    <property type="evidence" value="ECO:0007669"/>
    <property type="project" value="UniProtKB-ARBA"/>
</dbReference>
<dbReference type="GO" id="GO:0005975">
    <property type="term" value="P:carbohydrate metabolic process"/>
    <property type="evidence" value="ECO:0007669"/>
    <property type="project" value="InterPro"/>
</dbReference>
<dbReference type="STRING" id="1960309.SAMN03159343_3481"/>
<dbReference type="InterPro" id="IPR012341">
    <property type="entry name" value="6hp_glycosidase-like_sf"/>
</dbReference>
<dbReference type="Proteomes" id="UP000198981">
    <property type="component" value="Unassembled WGS sequence"/>
</dbReference>
<dbReference type="InterPro" id="IPR011613">
    <property type="entry name" value="GH15-like"/>
</dbReference>
<dbReference type="RefSeq" id="WP_243470047.1">
    <property type="nucleotide sequence ID" value="NZ_FMUH01000006.1"/>
</dbReference>
<dbReference type="AlphaFoldDB" id="A0A1G4YTD7"/>
<dbReference type="Gene3D" id="1.50.10.10">
    <property type="match status" value="1"/>
</dbReference>
<proteinExistence type="predicted"/>
<feature type="domain" description="GH15-like" evidence="2">
    <location>
        <begin position="262"/>
        <end position="555"/>
    </location>
</feature>
<dbReference type="InterPro" id="IPR008928">
    <property type="entry name" value="6-hairpin_glycosidase_sf"/>
</dbReference>
<sequence length="623" mass="67409">MSTHHESAGVQRRGARPAPDALRWGPTGAAPVTERDADGYADLRSYAAIGDGRTIALVARDGRIDWLPLPAMDAPPVFAALLDAEHGGCIELCPVEPFTVVREYVDHTNVLTTTFSTASGSVRVTDALNTGVAGRLPWSELARRIEGLSGTVAMRAAVRPGTCFGTASPWVQDTVQGAVLRVDGVTMAVRTSGEDRVHTGEQQVEVTYTTTPGSRALLGLVATEREPLFLAGPDQLDAGIDRTVANWQAWGEEFSWEGEFDESVRRSALALKLLIHSPSGSMVAAGTTSLPETRAGGKNWDYRYAWVRDSAYALTALFRFGLREETHGAMSWLLGTIRRHGPEPRVCYTLEGGLTDGVHEPDVPGWRGVGPVQVGNGAADQLQLGVYGDLFSIVALYVEQGNVLDADTGRMLASVADTACDRWQQKDAGMWELHDPQHYTTSKLGCWQALTKAVELCEAGQIPGDPSRWRSEAGRIRRWVEENAWDDDRGAYLWYPGSDGLDCSILLHAISGFDRGERMSSTLDALRRELGAGPHLYRYTGMDAEEGVFLACSYWMVSALQLCGRGAEARALMAELEEGTANDVGMLAEMLDPADGSFLGNLPQALSHLALVNAAITLEEHSP</sequence>
<reference evidence="5" key="1">
    <citation type="submission" date="2016-10" db="EMBL/GenBank/DDBJ databases">
        <authorList>
            <person name="Varghese N."/>
            <person name="Submissions S."/>
        </authorList>
    </citation>
    <scope>NUCLEOTIDE SEQUENCE [LARGE SCALE GENOMIC DNA]</scope>
    <source>
        <strain evidence="5">DSM 45722</strain>
    </source>
</reference>
<name>A0A1G4YTD7_9ACTN</name>
<organism evidence="4 5">
    <name type="scientific">Klenkia marina</name>
    <dbReference type="NCBI Taxonomy" id="1960309"/>
    <lineage>
        <taxon>Bacteria</taxon>
        <taxon>Bacillati</taxon>
        <taxon>Actinomycetota</taxon>
        <taxon>Actinomycetes</taxon>
        <taxon>Geodermatophilales</taxon>
        <taxon>Geodermatophilaceae</taxon>
        <taxon>Klenkia</taxon>
    </lineage>
</organism>
<feature type="domain" description="Trehalase-like N-terminal" evidence="3">
    <location>
        <begin position="47"/>
        <end position="184"/>
    </location>
</feature>
<evidence type="ECO:0000256" key="1">
    <source>
        <dbReference type="SAM" id="MobiDB-lite"/>
    </source>
</evidence>
<dbReference type="Pfam" id="PF19291">
    <property type="entry name" value="TREH_N"/>
    <property type="match status" value="1"/>
</dbReference>
<protein>
    <submittedName>
        <fullName evidence="4">Glucoamylase (Glucan-1,4-alpha-glucosidase), GH15 family</fullName>
    </submittedName>
</protein>
<dbReference type="PANTHER" id="PTHR31616">
    <property type="entry name" value="TREHALASE"/>
    <property type="match status" value="1"/>
</dbReference>
<evidence type="ECO:0000259" key="2">
    <source>
        <dbReference type="Pfam" id="PF00723"/>
    </source>
</evidence>
<dbReference type="SUPFAM" id="SSF48208">
    <property type="entry name" value="Six-hairpin glycosidases"/>
    <property type="match status" value="1"/>
</dbReference>